<evidence type="ECO:0000313" key="6">
    <source>
        <dbReference type="EMBL" id="PZX94560.1"/>
    </source>
</evidence>
<dbReference type="SUPFAM" id="SSF51182">
    <property type="entry name" value="RmlC-like cupins"/>
    <property type="match status" value="1"/>
</dbReference>
<dbReference type="GO" id="GO:0003700">
    <property type="term" value="F:DNA-binding transcription factor activity"/>
    <property type="evidence" value="ECO:0007669"/>
    <property type="project" value="InterPro"/>
</dbReference>
<name>A0A2W7U0B8_9FLAO</name>
<dbReference type="SUPFAM" id="SSF46689">
    <property type="entry name" value="Homeodomain-like"/>
    <property type="match status" value="1"/>
</dbReference>
<dbReference type="InterPro" id="IPR014710">
    <property type="entry name" value="RmlC-like_jellyroll"/>
</dbReference>
<accession>A0A2W7U0B8</accession>
<dbReference type="FunFam" id="1.10.10.60:FF:000132">
    <property type="entry name" value="AraC family transcriptional regulator"/>
    <property type="match status" value="1"/>
</dbReference>
<dbReference type="CDD" id="cd06124">
    <property type="entry name" value="cupin_NimR-like_N"/>
    <property type="match status" value="1"/>
</dbReference>
<evidence type="ECO:0000256" key="3">
    <source>
        <dbReference type="ARBA" id="ARBA00023125"/>
    </source>
</evidence>
<sequence>MTKSIKKETMFPIELGFIINPELPIIALALDVFETQCADKHSHPRAQLIYSCSGTMRVTVENHVWLVTSRQAIWVPSLYEHHVAFLKNNHVRNLFIDTSVLSNLPDTCFALDVSPFLRELILRIVNIGTDYQMNSAEGRIIQVTLDELAGIKSTKCFLPISNEPRLKKVMDELINNASDKRTIEEFASLACTTSRTLSRLFIKEVGMTFVNWRKQIRMMEAIERLEKGIPIAQIALELGYNSTSSFIEVFRKEFGVSPSNYLKEKN</sequence>
<feature type="domain" description="HTH araC/xylS-type" evidence="5">
    <location>
        <begin position="167"/>
        <end position="264"/>
    </location>
</feature>
<dbReference type="Gene3D" id="2.60.120.10">
    <property type="entry name" value="Jelly Rolls"/>
    <property type="match status" value="1"/>
</dbReference>
<protein>
    <submittedName>
        <fullName evidence="6">AraC family transcriptional regulator</fullName>
    </submittedName>
</protein>
<dbReference type="AlphaFoldDB" id="A0A2W7U0B8"/>
<dbReference type="EMBL" id="QKXH01000002">
    <property type="protein sequence ID" value="PZX94560.1"/>
    <property type="molecule type" value="Genomic_DNA"/>
</dbReference>
<dbReference type="Proteomes" id="UP000249177">
    <property type="component" value="Unassembled WGS sequence"/>
</dbReference>
<dbReference type="InterPro" id="IPR018060">
    <property type="entry name" value="HTH_AraC"/>
</dbReference>
<dbReference type="PRINTS" id="PR00032">
    <property type="entry name" value="HTHARAC"/>
</dbReference>
<reference evidence="6 7" key="1">
    <citation type="submission" date="2018-06" db="EMBL/GenBank/DDBJ databases">
        <title>Flavobacterium sp IMCC34762, genome.</title>
        <authorList>
            <person name="Joung Y."/>
            <person name="Cho J."/>
            <person name="Song J."/>
        </authorList>
    </citation>
    <scope>NUCLEOTIDE SEQUENCE [LARGE SCALE GENOMIC DNA]</scope>
    <source>
        <strain evidence="6 7">IMCC34762</strain>
    </source>
</reference>
<dbReference type="PANTHER" id="PTHR11019:SF199">
    <property type="entry name" value="HTH-TYPE TRANSCRIPTIONAL REGULATOR NIMR"/>
    <property type="match status" value="1"/>
</dbReference>
<dbReference type="Pfam" id="PF12833">
    <property type="entry name" value="HTH_18"/>
    <property type="match status" value="1"/>
</dbReference>
<dbReference type="Gene3D" id="1.10.10.60">
    <property type="entry name" value="Homeodomain-like"/>
    <property type="match status" value="1"/>
</dbReference>
<keyword evidence="1" id="KW-0678">Repressor</keyword>
<dbReference type="InterPro" id="IPR009057">
    <property type="entry name" value="Homeodomain-like_sf"/>
</dbReference>
<dbReference type="InterPro" id="IPR011051">
    <property type="entry name" value="RmlC_Cupin_sf"/>
</dbReference>
<evidence type="ECO:0000256" key="1">
    <source>
        <dbReference type="ARBA" id="ARBA00022491"/>
    </source>
</evidence>
<dbReference type="GO" id="GO:0043565">
    <property type="term" value="F:sequence-specific DNA binding"/>
    <property type="evidence" value="ECO:0007669"/>
    <property type="project" value="InterPro"/>
</dbReference>
<proteinExistence type="predicted"/>
<dbReference type="SMART" id="SM00342">
    <property type="entry name" value="HTH_ARAC"/>
    <property type="match status" value="1"/>
</dbReference>
<evidence type="ECO:0000259" key="5">
    <source>
        <dbReference type="PROSITE" id="PS01124"/>
    </source>
</evidence>
<dbReference type="PROSITE" id="PS01124">
    <property type="entry name" value="HTH_ARAC_FAMILY_2"/>
    <property type="match status" value="1"/>
</dbReference>
<dbReference type="InterPro" id="IPR018062">
    <property type="entry name" value="HTH_AraC-typ_CS"/>
</dbReference>
<comment type="caution">
    <text evidence="6">The sequence shown here is derived from an EMBL/GenBank/DDBJ whole genome shotgun (WGS) entry which is preliminary data.</text>
</comment>
<dbReference type="PANTHER" id="PTHR11019">
    <property type="entry name" value="HTH-TYPE TRANSCRIPTIONAL REGULATOR NIMR"/>
    <property type="match status" value="1"/>
</dbReference>
<evidence type="ECO:0000256" key="2">
    <source>
        <dbReference type="ARBA" id="ARBA00023015"/>
    </source>
</evidence>
<organism evidence="6 7">
    <name type="scientific">Flavobacterium aquariorum</name>
    <dbReference type="NCBI Taxonomy" id="2217670"/>
    <lineage>
        <taxon>Bacteria</taxon>
        <taxon>Pseudomonadati</taxon>
        <taxon>Bacteroidota</taxon>
        <taxon>Flavobacteriia</taxon>
        <taxon>Flavobacteriales</taxon>
        <taxon>Flavobacteriaceae</taxon>
        <taxon>Flavobacterium</taxon>
    </lineage>
</organism>
<gene>
    <name evidence="6" type="ORF">DOS84_03105</name>
</gene>
<evidence type="ECO:0000256" key="4">
    <source>
        <dbReference type="ARBA" id="ARBA00023163"/>
    </source>
</evidence>
<keyword evidence="7" id="KW-1185">Reference proteome</keyword>
<dbReference type="PROSITE" id="PS00041">
    <property type="entry name" value="HTH_ARAC_FAMILY_1"/>
    <property type="match status" value="1"/>
</dbReference>
<keyword evidence="4" id="KW-0804">Transcription</keyword>
<dbReference type="InterPro" id="IPR020449">
    <property type="entry name" value="Tscrpt_reg_AraC-type_HTH"/>
</dbReference>
<dbReference type="RefSeq" id="WP_111408660.1">
    <property type="nucleotide sequence ID" value="NZ_QKXH01000002.1"/>
</dbReference>
<keyword evidence="3" id="KW-0238">DNA-binding</keyword>
<dbReference type="OrthoDB" id="9804543at2"/>
<evidence type="ECO:0000313" key="7">
    <source>
        <dbReference type="Proteomes" id="UP000249177"/>
    </source>
</evidence>
<keyword evidence="2" id="KW-0805">Transcription regulation</keyword>